<evidence type="ECO:0000313" key="2">
    <source>
        <dbReference type="EMBL" id="KZS17534.1"/>
    </source>
</evidence>
<evidence type="ECO:0000256" key="1">
    <source>
        <dbReference type="SAM" id="Phobius"/>
    </source>
</evidence>
<name>A0A165AEK6_9CRUS</name>
<reference evidence="2 3" key="1">
    <citation type="submission" date="2016-03" db="EMBL/GenBank/DDBJ databases">
        <title>EvidentialGene: Evidence-directed Construction of Genes on Genomes.</title>
        <authorList>
            <person name="Gilbert D.G."/>
            <person name="Choi J.-H."/>
            <person name="Mockaitis K."/>
            <person name="Colbourne J."/>
            <person name="Pfrender M."/>
        </authorList>
    </citation>
    <scope>NUCLEOTIDE SEQUENCE [LARGE SCALE GENOMIC DNA]</scope>
    <source>
        <strain evidence="2 3">Xinb3</strain>
        <tissue evidence="2">Complete organism</tissue>
    </source>
</reference>
<dbReference type="AlphaFoldDB" id="A0A165AEK6"/>
<sequence>MYFSFNSSYFSLHSLITFSTALVISENFSLLHCFSFSSASRQSLKYFSDKSLASLSSLVSRSLSDKPSDLNSFKVRSRVESKSFFNFSMSSRNFF</sequence>
<keyword evidence="1" id="KW-1133">Transmembrane helix</keyword>
<comment type="caution">
    <text evidence="2">The sequence shown here is derived from an EMBL/GenBank/DDBJ whole genome shotgun (WGS) entry which is preliminary data.</text>
</comment>
<keyword evidence="1" id="KW-0472">Membrane</keyword>
<proteinExistence type="predicted"/>
<dbReference type="EMBL" id="LRGB01000626">
    <property type="protein sequence ID" value="KZS17534.1"/>
    <property type="molecule type" value="Genomic_DNA"/>
</dbReference>
<evidence type="ECO:0000313" key="3">
    <source>
        <dbReference type="Proteomes" id="UP000076858"/>
    </source>
</evidence>
<keyword evidence="1" id="KW-0812">Transmembrane</keyword>
<dbReference type="Proteomes" id="UP000076858">
    <property type="component" value="Unassembled WGS sequence"/>
</dbReference>
<keyword evidence="3" id="KW-1185">Reference proteome</keyword>
<organism evidence="2 3">
    <name type="scientific">Daphnia magna</name>
    <dbReference type="NCBI Taxonomy" id="35525"/>
    <lineage>
        <taxon>Eukaryota</taxon>
        <taxon>Metazoa</taxon>
        <taxon>Ecdysozoa</taxon>
        <taxon>Arthropoda</taxon>
        <taxon>Crustacea</taxon>
        <taxon>Branchiopoda</taxon>
        <taxon>Diplostraca</taxon>
        <taxon>Cladocera</taxon>
        <taxon>Anomopoda</taxon>
        <taxon>Daphniidae</taxon>
        <taxon>Daphnia</taxon>
    </lineage>
</organism>
<accession>A0A165AEK6</accession>
<gene>
    <name evidence="2" type="ORF">APZ42_016430</name>
</gene>
<feature type="transmembrane region" description="Helical" evidence="1">
    <location>
        <begin position="12"/>
        <end position="36"/>
    </location>
</feature>
<protein>
    <submittedName>
        <fullName evidence="2">Uncharacterized protein</fullName>
    </submittedName>
</protein>